<feature type="region of interest" description="Disordered" evidence="1">
    <location>
        <begin position="127"/>
        <end position="146"/>
    </location>
</feature>
<protein>
    <submittedName>
        <fullName evidence="3">Clone 845 transcribed RNA sequence</fullName>
    </submittedName>
</protein>
<reference evidence="3" key="1">
    <citation type="journal article" date="2014" name="J. Venom Res.">
        <title>Plectreurys tristis venome: A proteomic and transcriptomic analysis.</title>
        <authorList>
            <person name="Zobel-Thropp P.A."/>
            <person name="Thomas E.Z."/>
            <person name="David C.L."/>
            <person name="Breci L.A."/>
            <person name="Binford G.J."/>
        </authorList>
    </citation>
    <scope>NUCLEOTIDE SEQUENCE</scope>
    <source>
        <tissue evidence="3">Venom gland</tissue>
    </source>
</reference>
<evidence type="ECO:0000313" key="3">
    <source>
        <dbReference type="EMBL" id="AJD25283.1"/>
    </source>
</evidence>
<proteinExistence type="predicted"/>
<dbReference type="EMBL" id="KJ124633">
    <property type="protein sequence ID" value="AJD25283.1"/>
    <property type="molecule type" value="Transcribed_RNA"/>
</dbReference>
<dbReference type="AlphaFoldDB" id="A0A0C4W7S4"/>
<feature type="signal peptide" evidence="2">
    <location>
        <begin position="1"/>
        <end position="19"/>
    </location>
</feature>
<accession>A0A0C4W7S4</accession>
<dbReference type="Gene3D" id="2.10.80.10">
    <property type="entry name" value="Lipase, subunit A"/>
    <property type="match status" value="1"/>
</dbReference>
<evidence type="ECO:0000256" key="2">
    <source>
        <dbReference type="SAM" id="SignalP"/>
    </source>
</evidence>
<feature type="chain" id="PRO_5002173055" evidence="2">
    <location>
        <begin position="20"/>
        <end position="146"/>
    </location>
</feature>
<name>A0A0C4W7S4_PLETR</name>
<sequence>MKTVLSVFVVLYAVAYIEAQTSTNLPSTPDNTTGTSTGQRECSTNADCKKDIECCVEIGGFGGFGSSRKTCRNMGERGNMCNPRYQTGDGPFRGFCPCNNTLKCERESIEVPGPFRPPISRIFRCQDSSTSSTTTTSNPFSFGFGK</sequence>
<keyword evidence="2" id="KW-0732">Signal</keyword>
<organism evidence="3">
    <name type="scientific">Plectreurys tristis</name>
    <name type="common">Spider</name>
    <name type="synonym">Plectreurys bispinosus</name>
    <dbReference type="NCBI Taxonomy" id="33319"/>
    <lineage>
        <taxon>Eukaryota</taxon>
        <taxon>Metazoa</taxon>
        <taxon>Ecdysozoa</taxon>
        <taxon>Arthropoda</taxon>
        <taxon>Chelicerata</taxon>
        <taxon>Arachnida</taxon>
        <taxon>Araneae</taxon>
        <taxon>Araneomorphae</taxon>
        <taxon>Haplogynae</taxon>
        <taxon>Pholcoidea</taxon>
        <taxon>Plectreuridae</taxon>
        <taxon>Plectreurys</taxon>
    </lineage>
</organism>
<feature type="compositionally biased region" description="Low complexity" evidence="1">
    <location>
        <begin position="128"/>
        <end position="137"/>
    </location>
</feature>
<evidence type="ECO:0000256" key="1">
    <source>
        <dbReference type="SAM" id="MobiDB-lite"/>
    </source>
</evidence>